<evidence type="ECO:0000313" key="2">
    <source>
        <dbReference type="Proteomes" id="UP000828048"/>
    </source>
</evidence>
<proteinExistence type="predicted"/>
<gene>
    <name evidence="1" type="ORF">Vadar_004272</name>
</gene>
<dbReference type="EMBL" id="CM037151">
    <property type="protein sequence ID" value="KAH7842349.1"/>
    <property type="molecule type" value="Genomic_DNA"/>
</dbReference>
<organism evidence="1 2">
    <name type="scientific">Vaccinium darrowii</name>
    <dbReference type="NCBI Taxonomy" id="229202"/>
    <lineage>
        <taxon>Eukaryota</taxon>
        <taxon>Viridiplantae</taxon>
        <taxon>Streptophyta</taxon>
        <taxon>Embryophyta</taxon>
        <taxon>Tracheophyta</taxon>
        <taxon>Spermatophyta</taxon>
        <taxon>Magnoliopsida</taxon>
        <taxon>eudicotyledons</taxon>
        <taxon>Gunneridae</taxon>
        <taxon>Pentapetalae</taxon>
        <taxon>asterids</taxon>
        <taxon>Ericales</taxon>
        <taxon>Ericaceae</taxon>
        <taxon>Vaccinioideae</taxon>
        <taxon>Vaccinieae</taxon>
        <taxon>Vaccinium</taxon>
    </lineage>
</organism>
<dbReference type="Proteomes" id="UP000828048">
    <property type="component" value="Chromosome 1"/>
</dbReference>
<comment type="caution">
    <text evidence="1">The sequence shown here is derived from an EMBL/GenBank/DDBJ whole genome shotgun (WGS) entry which is preliminary data.</text>
</comment>
<keyword evidence="2" id="KW-1185">Reference proteome</keyword>
<sequence>MNTHGMTTTSELTPVVSSTPGNALERNSSNVPNTSESPQQNVPMTPALASVTKKREKTKGLELAKIRGRGEKVKLGFSKTMGRATSENDDDLTRYTTELGIVVRQFAPLQARSWEKVSQDAKDICIAHIREKFDLPEEAYVDEAILRTMGKRYADHRSRLKRKFEVEGVVDCPEDMEEADWTYLCDLWQEQKYKEKCDKYKDNRKKPRFHHTAGSKPFHKKKNGVNPDIVETWKETHYSQKGKCWTEGSENVYVSGKHLITYFDYMFSTRQVKDLSMENGSTPLSDEELSRDVLGSKSGYLRGLGSGPKPSSSISGKTSRAKLIRDVEEARQEAAAAQRNCEEFQKVAAEAHKNSEQLTQTVANMQTQLNFLLEMQNSRNMSSNDAGKELLSIHTSINLQSK</sequence>
<evidence type="ECO:0000313" key="1">
    <source>
        <dbReference type="EMBL" id="KAH7842349.1"/>
    </source>
</evidence>
<reference evidence="1 2" key="1">
    <citation type="journal article" date="2021" name="Hortic Res">
        <title>High-quality reference genome and annotation aids understanding of berry development for evergreen blueberry (Vaccinium darrowii).</title>
        <authorList>
            <person name="Yu J."/>
            <person name="Hulse-Kemp A.M."/>
            <person name="Babiker E."/>
            <person name="Staton M."/>
        </authorList>
    </citation>
    <scope>NUCLEOTIDE SEQUENCE [LARGE SCALE GENOMIC DNA]</scope>
    <source>
        <strain evidence="2">cv. NJ 8807/NJ 8810</strain>
        <tissue evidence="1">Young leaf</tissue>
    </source>
</reference>
<name>A0ACB7XNG4_9ERIC</name>
<accession>A0ACB7XNG4</accession>
<protein>
    <submittedName>
        <fullName evidence="1">Uncharacterized protein</fullName>
    </submittedName>
</protein>